<dbReference type="EnsemblPlants" id="AVESA.00010b.r2.7CG0713610.1">
    <property type="protein sequence ID" value="AVESA.00010b.r2.7CG0713610.1.CDS"/>
    <property type="gene ID" value="AVESA.00010b.r2.7CG0713610"/>
</dbReference>
<accession>A0ACD6A321</accession>
<sequence length="104" mass="12192">MANNLNLALQDANPAFKHHIFKWGCRTPIVPTNSYGPLSGYLVFNLMHSWNDGALHFPIPMDDIELRRRFVVHILKYEGNEALKNIPEMERSIIERISRWTFKK</sequence>
<evidence type="ECO:0000313" key="1">
    <source>
        <dbReference type="EnsemblPlants" id="AVESA.00010b.r2.7CG0713610.1.CDS"/>
    </source>
</evidence>
<protein>
    <submittedName>
        <fullName evidence="1">Uncharacterized protein</fullName>
    </submittedName>
</protein>
<evidence type="ECO:0000313" key="2">
    <source>
        <dbReference type="Proteomes" id="UP001732700"/>
    </source>
</evidence>
<proteinExistence type="predicted"/>
<organism evidence="1 2">
    <name type="scientific">Avena sativa</name>
    <name type="common">Oat</name>
    <dbReference type="NCBI Taxonomy" id="4498"/>
    <lineage>
        <taxon>Eukaryota</taxon>
        <taxon>Viridiplantae</taxon>
        <taxon>Streptophyta</taxon>
        <taxon>Embryophyta</taxon>
        <taxon>Tracheophyta</taxon>
        <taxon>Spermatophyta</taxon>
        <taxon>Magnoliopsida</taxon>
        <taxon>Liliopsida</taxon>
        <taxon>Poales</taxon>
        <taxon>Poaceae</taxon>
        <taxon>BOP clade</taxon>
        <taxon>Pooideae</taxon>
        <taxon>Poodae</taxon>
        <taxon>Poeae</taxon>
        <taxon>Poeae Chloroplast Group 1 (Aveneae type)</taxon>
        <taxon>Aveninae</taxon>
        <taxon>Avena</taxon>
    </lineage>
</organism>
<name>A0ACD6A321_AVESA</name>
<reference evidence="1" key="2">
    <citation type="submission" date="2025-09" db="UniProtKB">
        <authorList>
            <consortium name="EnsemblPlants"/>
        </authorList>
    </citation>
    <scope>IDENTIFICATION</scope>
</reference>
<dbReference type="Proteomes" id="UP001732700">
    <property type="component" value="Chromosome 7C"/>
</dbReference>
<keyword evidence="2" id="KW-1185">Reference proteome</keyword>
<reference evidence="1" key="1">
    <citation type="submission" date="2021-05" db="EMBL/GenBank/DDBJ databases">
        <authorList>
            <person name="Scholz U."/>
            <person name="Mascher M."/>
            <person name="Fiebig A."/>
        </authorList>
    </citation>
    <scope>NUCLEOTIDE SEQUENCE [LARGE SCALE GENOMIC DNA]</scope>
</reference>